<evidence type="ECO:0000313" key="2">
    <source>
        <dbReference type="Proteomes" id="UP001596972"/>
    </source>
</evidence>
<comment type="caution">
    <text evidence="1">The sequence shown here is derived from an EMBL/GenBank/DDBJ whole genome shotgun (WGS) entry which is preliminary data.</text>
</comment>
<name>A0ABW3EYA3_9ACTN</name>
<dbReference type="Proteomes" id="UP001596972">
    <property type="component" value="Unassembled WGS sequence"/>
</dbReference>
<proteinExistence type="predicted"/>
<evidence type="ECO:0000313" key="1">
    <source>
        <dbReference type="EMBL" id="MFD0904569.1"/>
    </source>
</evidence>
<dbReference type="Gene3D" id="2.130.10.10">
    <property type="entry name" value="YVTN repeat-like/Quinoprotein amine dehydrogenase"/>
    <property type="match status" value="1"/>
</dbReference>
<keyword evidence="2" id="KW-1185">Reference proteome</keyword>
<dbReference type="SUPFAM" id="SSF50998">
    <property type="entry name" value="Quinoprotein alcohol dehydrogenase-like"/>
    <property type="match status" value="1"/>
</dbReference>
<protein>
    <submittedName>
        <fullName evidence="1">WD40 repeat domain-containing protein</fullName>
    </submittedName>
</protein>
<gene>
    <name evidence="1" type="ORF">ACFQ11_29585</name>
</gene>
<organism evidence="1 2">
    <name type="scientific">Actinomadura sediminis</name>
    <dbReference type="NCBI Taxonomy" id="1038904"/>
    <lineage>
        <taxon>Bacteria</taxon>
        <taxon>Bacillati</taxon>
        <taxon>Actinomycetota</taxon>
        <taxon>Actinomycetes</taxon>
        <taxon>Streptosporangiales</taxon>
        <taxon>Thermomonosporaceae</taxon>
        <taxon>Actinomadura</taxon>
    </lineage>
</organism>
<accession>A0ABW3EYA3</accession>
<dbReference type="EMBL" id="JBHTJA010000090">
    <property type="protein sequence ID" value="MFD0904569.1"/>
    <property type="molecule type" value="Genomic_DNA"/>
</dbReference>
<reference evidence="2" key="1">
    <citation type="journal article" date="2019" name="Int. J. Syst. Evol. Microbiol.">
        <title>The Global Catalogue of Microorganisms (GCM) 10K type strain sequencing project: providing services to taxonomists for standard genome sequencing and annotation.</title>
        <authorList>
            <consortium name="The Broad Institute Genomics Platform"/>
            <consortium name="The Broad Institute Genome Sequencing Center for Infectious Disease"/>
            <person name="Wu L."/>
            <person name="Ma J."/>
        </authorList>
    </citation>
    <scope>NUCLEOTIDE SEQUENCE [LARGE SCALE GENOMIC DNA]</scope>
    <source>
        <strain evidence="2">JCM 31202</strain>
    </source>
</reference>
<dbReference type="RefSeq" id="WP_378304564.1">
    <property type="nucleotide sequence ID" value="NZ_JBHTJA010000090.1"/>
</dbReference>
<sequence>MTGSPAAGKTRLIAELMADDAFAAHFHAFVPLRGMTVASATWALAEQLSLPGETPEALLAVLAADARRTTIVAPSLDESGIRCDGAEAGGIVESLLQPLTELPHVRLLAEARPEYLTTFSARADLVNLDDPRYTDRAAFAEWLRRTAAAIRVDPRLAAAAARYHPNAGLAELALRAGPGGDVVGRWLRLVHPQAWPAVEALASAYEELDADTWYGWTSALTGDPQRARAAVTAVMPLVQRTGDGHLLGCRPVAEAIRRARTPQATAHIDRALGAGMYASVPESGGRPDWSRASGYVLRHLARHAVEAGVAPQLLADPGFLVHGEPIVVTGALETVPGPATDAWLTVGTGLLSANSPAERASVLRLGALLLPDGALADRLARFARHATWVPAWASALPDGPGSGTVSSLALGTDADVLHGATVDGPVHTISTEDGSVLDRTSANAGTVRGLVPLPDGTLLHLGSSGDLGLLGPDTARHDALLARLPGSAPPTALGADPTASTIVLGDRSGALRAVQPGTDAPADECATPFGAIRAVTCLTTPGARLAVFAGSDGAVRMWTIGADLLDQPAVRRPTAVSAVTSALLPDGPAFAAAWADGWIWFWRSAGEDMLLSPLGLPVRTLALRPDGTLYAAGPFGITALHPGNPASAN</sequence>
<dbReference type="InterPro" id="IPR011047">
    <property type="entry name" value="Quinoprotein_ADH-like_sf"/>
</dbReference>
<dbReference type="InterPro" id="IPR015943">
    <property type="entry name" value="WD40/YVTN_repeat-like_dom_sf"/>
</dbReference>